<dbReference type="AlphaFoldDB" id="A0A8J3MTF3"/>
<comment type="caution">
    <text evidence="1">The sequence shown here is derived from an EMBL/GenBank/DDBJ whole genome shotgun (WGS) entry which is preliminary data.</text>
</comment>
<dbReference type="PANTHER" id="PTHR30007:SF0">
    <property type="entry name" value="TRANSPOSASE"/>
    <property type="match status" value="1"/>
</dbReference>
<evidence type="ECO:0000313" key="2">
    <source>
        <dbReference type="Proteomes" id="UP000612362"/>
    </source>
</evidence>
<evidence type="ECO:0008006" key="3">
    <source>
        <dbReference type="Google" id="ProtNLM"/>
    </source>
</evidence>
<organism evidence="1 2">
    <name type="scientific">Ktedonospora formicarum</name>
    <dbReference type="NCBI Taxonomy" id="2778364"/>
    <lineage>
        <taxon>Bacteria</taxon>
        <taxon>Bacillati</taxon>
        <taxon>Chloroflexota</taxon>
        <taxon>Ktedonobacteria</taxon>
        <taxon>Ktedonobacterales</taxon>
        <taxon>Ktedonobacteraceae</taxon>
        <taxon>Ktedonospora</taxon>
    </lineage>
</organism>
<gene>
    <name evidence="1" type="ORF">KSX_52280</name>
</gene>
<accession>A0A8J3MTF3</accession>
<dbReference type="PANTHER" id="PTHR30007">
    <property type="entry name" value="PHP DOMAIN PROTEIN"/>
    <property type="match status" value="1"/>
</dbReference>
<protein>
    <recommendedName>
        <fullName evidence="3">IS5/IS1182 family transposase</fullName>
    </recommendedName>
</protein>
<proteinExistence type="predicted"/>
<evidence type="ECO:0000313" key="1">
    <source>
        <dbReference type="EMBL" id="GHO47065.1"/>
    </source>
</evidence>
<dbReference type="Proteomes" id="UP000612362">
    <property type="component" value="Unassembled WGS sequence"/>
</dbReference>
<keyword evidence="2" id="KW-1185">Reference proteome</keyword>
<reference evidence="1" key="1">
    <citation type="submission" date="2020-10" db="EMBL/GenBank/DDBJ databases">
        <title>Taxonomic study of unclassified bacteria belonging to the class Ktedonobacteria.</title>
        <authorList>
            <person name="Yabe S."/>
            <person name="Wang C.M."/>
            <person name="Zheng Y."/>
            <person name="Sakai Y."/>
            <person name="Cavaletti L."/>
            <person name="Monciardini P."/>
            <person name="Donadio S."/>
        </authorList>
    </citation>
    <scope>NUCLEOTIDE SEQUENCE</scope>
    <source>
        <strain evidence="1">SOSP1-1</strain>
    </source>
</reference>
<dbReference type="EMBL" id="BNJF01000002">
    <property type="protein sequence ID" value="GHO47065.1"/>
    <property type="molecule type" value="Genomic_DNA"/>
</dbReference>
<sequence length="45" mass="5252">MTPSRNPYPTDVSDEEWAFVAPYLILLPEDARQRTRSLREVFNGL</sequence>
<name>A0A8J3MTF3_9CHLR</name>